<keyword evidence="2" id="KW-1185">Reference proteome</keyword>
<dbReference type="VEuPathDB" id="FungiDB:PYU1_G006627"/>
<organism evidence="1 2">
    <name type="scientific">Globisporangium ultimum (strain ATCC 200006 / CBS 805.95 / DAOM BR144)</name>
    <name type="common">Pythium ultimum</name>
    <dbReference type="NCBI Taxonomy" id="431595"/>
    <lineage>
        <taxon>Eukaryota</taxon>
        <taxon>Sar</taxon>
        <taxon>Stramenopiles</taxon>
        <taxon>Oomycota</taxon>
        <taxon>Peronosporomycetes</taxon>
        <taxon>Pythiales</taxon>
        <taxon>Pythiaceae</taxon>
        <taxon>Globisporangium</taxon>
    </lineage>
</organism>
<reference evidence="2" key="2">
    <citation type="submission" date="2010-04" db="EMBL/GenBank/DDBJ databases">
        <authorList>
            <person name="Buell R."/>
            <person name="Hamilton J."/>
            <person name="Hostetler J."/>
        </authorList>
    </citation>
    <scope>NUCLEOTIDE SEQUENCE [LARGE SCALE GENOMIC DNA]</scope>
    <source>
        <strain evidence="2">DAOM:BR144</strain>
    </source>
</reference>
<sequence length="51" mass="5815">ADCKTGDPLYDLVAVFFAALNGDRALWKATLSTEYWQTYIQREQEADSSQK</sequence>
<dbReference type="Proteomes" id="UP000019132">
    <property type="component" value="Unassembled WGS sequence"/>
</dbReference>
<dbReference type="InParanoid" id="K3WNU7"/>
<dbReference type="AlphaFoldDB" id="K3WNU7"/>
<dbReference type="STRING" id="431595.K3WNU7"/>
<dbReference type="EMBL" id="GL376635">
    <property type="status" value="NOT_ANNOTATED_CDS"/>
    <property type="molecule type" value="Genomic_DNA"/>
</dbReference>
<reference evidence="2" key="1">
    <citation type="journal article" date="2010" name="Genome Biol.">
        <title>Genome sequence of the necrotrophic plant pathogen Pythium ultimum reveals original pathogenicity mechanisms and effector repertoire.</title>
        <authorList>
            <person name="Levesque C.A."/>
            <person name="Brouwer H."/>
            <person name="Cano L."/>
            <person name="Hamilton J.P."/>
            <person name="Holt C."/>
            <person name="Huitema E."/>
            <person name="Raffaele S."/>
            <person name="Robideau G.P."/>
            <person name="Thines M."/>
            <person name="Win J."/>
            <person name="Zerillo M.M."/>
            <person name="Beakes G.W."/>
            <person name="Boore J.L."/>
            <person name="Busam D."/>
            <person name="Dumas B."/>
            <person name="Ferriera S."/>
            <person name="Fuerstenberg S.I."/>
            <person name="Gachon C.M."/>
            <person name="Gaulin E."/>
            <person name="Govers F."/>
            <person name="Grenville-Briggs L."/>
            <person name="Horner N."/>
            <person name="Hostetler J."/>
            <person name="Jiang R.H."/>
            <person name="Johnson J."/>
            <person name="Krajaejun T."/>
            <person name="Lin H."/>
            <person name="Meijer H.J."/>
            <person name="Moore B."/>
            <person name="Morris P."/>
            <person name="Phuntmart V."/>
            <person name="Puiu D."/>
            <person name="Shetty J."/>
            <person name="Stajich J.E."/>
            <person name="Tripathy S."/>
            <person name="Wawra S."/>
            <person name="van West P."/>
            <person name="Whitty B.R."/>
            <person name="Coutinho P.M."/>
            <person name="Henrissat B."/>
            <person name="Martin F."/>
            <person name="Thomas P.D."/>
            <person name="Tyler B.M."/>
            <person name="De Vries R.P."/>
            <person name="Kamoun S."/>
            <person name="Yandell M."/>
            <person name="Tisserat N."/>
            <person name="Buell C.R."/>
        </authorList>
    </citation>
    <scope>NUCLEOTIDE SEQUENCE</scope>
    <source>
        <strain evidence="2">DAOM:BR144</strain>
    </source>
</reference>
<dbReference type="EnsemblProtists" id="PYU1_T006639">
    <property type="protein sequence ID" value="PYU1_T006639"/>
    <property type="gene ID" value="PYU1_G006627"/>
</dbReference>
<evidence type="ECO:0000313" key="2">
    <source>
        <dbReference type="Proteomes" id="UP000019132"/>
    </source>
</evidence>
<name>K3WNU7_GLOUD</name>
<reference evidence="1" key="3">
    <citation type="submission" date="2015-02" db="UniProtKB">
        <authorList>
            <consortium name="EnsemblProtists"/>
        </authorList>
    </citation>
    <scope>IDENTIFICATION</scope>
    <source>
        <strain evidence="1">DAOM BR144</strain>
    </source>
</reference>
<proteinExistence type="predicted"/>
<evidence type="ECO:0000313" key="1">
    <source>
        <dbReference type="EnsemblProtists" id="PYU1_T006639"/>
    </source>
</evidence>
<accession>K3WNU7</accession>
<dbReference type="HOGENOM" id="CLU_3112834_0_0_1"/>
<protein>
    <submittedName>
        <fullName evidence="1">Uncharacterized protein</fullName>
    </submittedName>
</protein>